<dbReference type="CDD" id="cd03141">
    <property type="entry name" value="GATase1_Hsp31_like"/>
    <property type="match status" value="1"/>
</dbReference>
<sequence length="234" mass="24484">MTRVLIAVTGVDHWTLADGSQSPAGYWPEELSTPHRVFADAGLDITIATPGGVAPTATEAGFAPEMHGGDAAAGQRIREHLASIEALNAPEVLEDVDVAAHDFVFVPGGWGPMEDLAVSQSFGELLRRFTDAGKPVAAVCHGPAALLPARDDQGGWLFAGRELTGFSNAEEHAVGTAPLAKWLLEDRLRCEGGVYSAAPGDWAEYVVVDGNLYTGQNPASSEALAKRLVADTAA</sequence>
<keyword evidence="6" id="KW-1185">Reference proteome</keyword>
<dbReference type="InterPro" id="IPR050325">
    <property type="entry name" value="Prot/Nucl_acid_deglycase"/>
</dbReference>
<dbReference type="GO" id="GO:0019243">
    <property type="term" value="P:methylglyoxal catabolic process to D-lactate via S-lactoyl-glutathione"/>
    <property type="evidence" value="ECO:0007669"/>
    <property type="project" value="TreeGrafter"/>
</dbReference>
<gene>
    <name evidence="5" type="ORF">GCM10017577_08180</name>
</gene>
<reference evidence="5" key="2">
    <citation type="submission" date="2023-01" db="EMBL/GenBank/DDBJ databases">
        <authorList>
            <person name="Sun Q."/>
            <person name="Evtushenko L."/>
        </authorList>
    </citation>
    <scope>NUCLEOTIDE SEQUENCE</scope>
    <source>
        <strain evidence="5">VKM Ac-1069</strain>
    </source>
</reference>
<evidence type="ECO:0000313" key="6">
    <source>
        <dbReference type="Proteomes" id="UP001143463"/>
    </source>
</evidence>
<dbReference type="SUPFAM" id="SSF52317">
    <property type="entry name" value="Class I glutamine amidotransferase-like"/>
    <property type="match status" value="1"/>
</dbReference>
<dbReference type="Pfam" id="PF01965">
    <property type="entry name" value="DJ-1_PfpI"/>
    <property type="match status" value="1"/>
</dbReference>
<dbReference type="GO" id="GO:0005737">
    <property type="term" value="C:cytoplasm"/>
    <property type="evidence" value="ECO:0007669"/>
    <property type="project" value="TreeGrafter"/>
</dbReference>
<evidence type="ECO:0000259" key="4">
    <source>
        <dbReference type="Pfam" id="PF01965"/>
    </source>
</evidence>
<dbReference type="PANTHER" id="PTHR48094:SF11">
    <property type="entry name" value="GLUTATHIONE-INDEPENDENT GLYOXALASE HSP31-RELATED"/>
    <property type="match status" value="1"/>
</dbReference>
<evidence type="ECO:0000256" key="2">
    <source>
        <dbReference type="ARBA" id="ARBA00023239"/>
    </source>
</evidence>
<comment type="caution">
    <text evidence="5">The sequence shown here is derived from an EMBL/GenBank/DDBJ whole genome shotgun (WGS) entry which is preliminary data.</text>
</comment>
<dbReference type="InterPro" id="IPR029062">
    <property type="entry name" value="Class_I_gatase-like"/>
</dbReference>
<feature type="domain" description="DJ-1/PfpI" evidence="4">
    <location>
        <begin position="30"/>
        <end position="230"/>
    </location>
</feature>
<dbReference type="Proteomes" id="UP001143463">
    <property type="component" value="Unassembled WGS sequence"/>
</dbReference>
<keyword evidence="1" id="KW-0346">Stress response</keyword>
<name>A0A9W6KYK2_9PSEU</name>
<comment type="similarity">
    <text evidence="3">Belongs to the peptidase C56 family. HSP31-like subfamily.</text>
</comment>
<dbReference type="InterPro" id="IPR002818">
    <property type="entry name" value="DJ-1/PfpI"/>
</dbReference>
<keyword evidence="2" id="KW-0456">Lyase</keyword>
<proteinExistence type="inferred from homology"/>
<dbReference type="EMBL" id="BSFQ01000002">
    <property type="protein sequence ID" value="GLL09678.1"/>
    <property type="molecule type" value="Genomic_DNA"/>
</dbReference>
<evidence type="ECO:0000313" key="5">
    <source>
        <dbReference type="EMBL" id="GLL09678.1"/>
    </source>
</evidence>
<organism evidence="5 6">
    <name type="scientific">Pseudonocardia halophobica</name>
    <dbReference type="NCBI Taxonomy" id="29401"/>
    <lineage>
        <taxon>Bacteria</taxon>
        <taxon>Bacillati</taxon>
        <taxon>Actinomycetota</taxon>
        <taxon>Actinomycetes</taxon>
        <taxon>Pseudonocardiales</taxon>
        <taxon>Pseudonocardiaceae</taxon>
        <taxon>Pseudonocardia</taxon>
    </lineage>
</organism>
<dbReference type="PANTHER" id="PTHR48094">
    <property type="entry name" value="PROTEIN/NUCLEIC ACID DEGLYCASE DJ-1-RELATED"/>
    <property type="match status" value="1"/>
</dbReference>
<protein>
    <submittedName>
        <fullName evidence="5">Dimethylallyltransferase</fullName>
    </submittedName>
</protein>
<evidence type="ECO:0000256" key="3">
    <source>
        <dbReference type="ARBA" id="ARBA00038493"/>
    </source>
</evidence>
<dbReference type="Gene3D" id="3.40.50.880">
    <property type="match status" value="1"/>
</dbReference>
<evidence type="ECO:0000256" key="1">
    <source>
        <dbReference type="ARBA" id="ARBA00023016"/>
    </source>
</evidence>
<dbReference type="GO" id="GO:0019172">
    <property type="term" value="F:glyoxalase III activity"/>
    <property type="evidence" value="ECO:0007669"/>
    <property type="project" value="TreeGrafter"/>
</dbReference>
<dbReference type="AlphaFoldDB" id="A0A9W6KYK2"/>
<reference evidence="5" key="1">
    <citation type="journal article" date="2014" name="Int. J. Syst. Evol. Microbiol.">
        <title>Complete genome sequence of Corynebacterium casei LMG S-19264T (=DSM 44701T), isolated from a smear-ripened cheese.</title>
        <authorList>
            <consortium name="US DOE Joint Genome Institute (JGI-PGF)"/>
            <person name="Walter F."/>
            <person name="Albersmeier A."/>
            <person name="Kalinowski J."/>
            <person name="Ruckert C."/>
        </authorList>
    </citation>
    <scope>NUCLEOTIDE SEQUENCE</scope>
    <source>
        <strain evidence="5">VKM Ac-1069</strain>
    </source>
</reference>
<accession>A0A9W6KYK2</accession>
<dbReference type="RefSeq" id="WP_037039965.1">
    <property type="nucleotide sequence ID" value="NZ_BAAAUZ010000013.1"/>
</dbReference>